<evidence type="ECO:0000259" key="1">
    <source>
        <dbReference type="Pfam" id="PF12680"/>
    </source>
</evidence>
<proteinExistence type="predicted"/>
<protein>
    <submittedName>
        <fullName evidence="2">Nuclear transport factor 2 family protein</fullName>
    </submittedName>
</protein>
<dbReference type="InterPro" id="IPR032710">
    <property type="entry name" value="NTF2-like_dom_sf"/>
</dbReference>
<dbReference type="PANTHER" id="PTHR41252:SF1">
    <property type="entry name" value="BLR2505 PROTEIN"/>
    <property type="match status" value="1"/>
</dbReference>
<dbReference type="SUPFAM" id="SSF54427">
    <property type="entry name" value="NTF2-like"/>
    <property type="match status" value="2"/>
</dbReference>
<dbReference type="KEGG" id="mpar:F7D14_06805"/>
<dbReference type="InterPro" id="IPR037401">
    <property type="entry name" value="SnoaL-like"/>
</dbReference>
<feature type="domain" description="SnoaL-like" evidence="1">
    <location>
        <begin position="179"/>
        <end position="277"/>
    </location>
</feature>
<feature type="domain" description="SnoaL-like" evidence="1">
    <location>
        <begin position="22"/>
        <end position="129"/>
    </location>
</feature>
<sequence>MQGGGDRTVGLTAVDKRRLIAEMLECRMRRRYDLFETYVDPKVVVNCNAWREGIIGPDVWSGAPAVRDLFRRTDENYFPLDHEILDILVDNDRAAVRWRGNWRRHATSKIYPIDAAHFLRWDNKLVVEMHEFFDAQCKAASPYAAIPSLERLLTPVAPQLSREEMETRAQRLVGHDQGYDPNLLREWCSPNIVCEFVGDRARLPYAGRHIGVEAMLGIIRAINVDFEQRNFEVAEMLIEDQRVAGRRRVHWRHRGTGRVGVSELEDFVRFEDGLIVEFLEFRDTLSLAMMGD</sequence>
<dbReference type="RefSeq" id="WP_026016408.1">
    <property type="nucleotide sequence ID" value="NZ_CP044331.1"/>
</dbReference>
<evidence type="ECO:0000313" key="2">
    <source>
        <dbReference type="EMBL" id="QGM97214.1"/>
    </source>
</evidence>
<keyword evidence="3" id="KW-1185">Reference proteome</keyword>
<organism evidence="2 3">
    <name type="scientific">Methylocystis parvus</name>
    <dbReference type="NCBI Taxonomy" id="134"/>
    <lineage>
        <taxon>Bacteria</taxon>
        <taxon>Pseudomonadati</taxon>
        <taxon>Pseudomonadota</taxon>
        <taxon>Alphaproteobacteria</taxon>
        <taxon>Hyphomicrobiales</taxon>
        <taxon>Methylocystaceae</taxon>
        <taxon>Methylocystis</taxon>
    </lineage>
</organism>
<evidence type="ECO:0000313" key="3">
    <source>
        <dbReference type="Proteomes" id="UP000422569"/>
    </source>
</evidence>
<dbReference type="AlphaFoldDB" id="A0A6B8M0D7"/>
<accession>A0A6B8M0D7</accession>
<dbReference type="PANTHER" id="PTHR41252">
    <property type="entry name" value="BLR2505 PROTEIN"/>
    <property type="match status" value="1"/>
</dbReference>
<dbReference type="Gene3D" id="3.10.450.50">
    <property type="match status" value="2"/>
</dbReference>
<reference evidence="2 3" key="1">
    <citation type="submission" date="2019-09" db="EMBL/GenBank/DDBJ databases">
        <title>Isolation and complete genome sequencing of Methylocystis species.</title>
        <authorList>
            <person name="Rumah B.L."/>
            <person name="Stead C.E."/>
            <person name="Stevens B.C."/>
            <person name="Minton N.P."/>
            <person name="Grosse-Honebrink A."/>
            <person name="Zhang Y."/>
        </authorList>
    </citation>
    <scope>NUCLEOTIDE SEQUENCE [LARGE SCALE GENOMIC DNA]</scope>
    <source>
        <strain evidence="2 3">BRCS2</strain>
    </source>
</reference>
<name>A0A6B8M0D7_9HYPH</name>
<dbReference type="EMBL" id="CP044331">
    <property type="protein sequence ID" value="QGM97214.1"/>
    <property type="molecule type" value="Genomic_DNA"/>
</dbReference>
<dbReference type="Pfam" id="PF12680">
    <property type="entry name" value="SnoaL_2"/>
    <property type="match status" value="2"/>
</dbReference>
<dbReference type="Proteomes" id="UP000422569">
    <property type="component" value="Chromosome"/>
</dbReference>
<gene>
    <name evidence="2" type="ORF">F7D14_06805</name>
</gene>